<dbReference type="EMBL" id="MLAK01000404">
    <property type="protein sequence ID" value="OHT14249.1"/>
    <property type="molecule type" value="Genomic_DNA"/>
</dbReference>
<comment type="caution">
    <text evidence="2">The sequence shown here is derived from an EMBL/GenBank/DDBJ whole genome shotgun (WGS) entry which is preliminary data.</text>
</comment>
<feature type="transmembrane region" description="Helical" evidence="1">
    <location>
        <begin position="62"/>
        <end position="84"/>
    </location>
</feature>
<reference evidence="2" key="1">
    <citation type="submission" date="2016-10" db="EMBL/GenBank/DDBJ databases">
        <authorList>
            <person name="Benchimol M."/>
            <person name="Almeida L.G."/>
            <person name="Vasconcelos A.T."/>
            <person name="Perreira-Neves A."/>
            <person name="Rosa I.A."/>
            <person name="Tasca T."/>
            <person name="Bogo M.R."/>
            <person name="de Souza W."/>
        </authorList>
    </citation>
    <scope>NUCLEOTIDE SEQUENCE [LARGE SCALE GENOMIC DNA]</scope>
    <source>
        <strain evidence="2">K</strain>
    </source>
</reference>
<protein>
    <submittedName>
        <fullName evidence="2">Uncharacterized protein</fullName>
    </submittedName>
</protein>
<accession>A0A1J4KSH8</accession>
<feature type="transmembrane region" description="Helical" evidence="1">
    <location>
        <begin position="21"/>
        <end position="42"/>
    </location>
</feature>
<keyword evidence="3" id="KW-1185">Reference proteome</keyword>
<evidence type="ECO:0000256" key="1">
    <source>
        <dbReference type="SAM" id="Phobius"/>
    </source>
</evidence>
<proteinExistence type="predicted"/>
<sequence length="289" mass="33126">MSENAYSFTSFKCHPSEPTTEWFFCLVVMGVMFTVFFALYFYRICYFHINNPDYSYKSLISRILFAFSLLMKAVFSFLMGIGFLKQTEFSVFKYLITDLPDFVVCSALSYILYSWCQVFLYCGVSNLTNSLSYIQMAIVLYNSFTYLVFSILFCLRCVLPESSLATWHAATLFFLVIDNLLLACLFIMVLIIMKKQLHFTFSCNLGNPEHYLFTLCCFFIAILLVQTFFNLALSLTALENLTECSELKLVLTLCTECIGQLLPLGFISIVDVISLPPPEVQPAMSIFDD</sequence>
<dbReference type="Proteomes" id="UP000179807">
    <property type="component" value="Unassembled WGS sequence"/>
</dbReference>
<keyword evidence="1" id="KW-0472">Membrane</keyword>
<keyword evidence="1" id="KW-0812">Transmembrane</keyword>
<feature type="transmembrane region" description="Helical" evidence="1">
    <location>
        <begin position="167"/>
        <end position="192"/>
    </location>
</feature>
<dbReference type="GeneID" id="94833065"/>
<gene>
    <name evidence="2" type="ORF">TRFO_15404</name>
</gene>
<feature type="transmembrane region" description="Helical" evidence="1">
    <location>
        <begin position="133"/>
        <end position="155"/>
    </location>
</feature>
<dbReference type="VEuPathDB" id="TrichDB:TRFO_15404"/>
<evidence type="ECO:0000313" key="2">
    <source>
        <dbReference type="EMBL" id="OHT14249.1"/>
    </source>
</evidence>
<feature type="transmembrane region" description="Helical" evidence="1">
    <location>
        <begin position="91"/>
        <end position="113"/>
    </location>
</feature>
<dbReference type="AlphaFoldDB" id="A0A1J4KSH8"/>
<keyword evidence="1" id="KW-1133">Transmembrane helix</keyword>
<evidence type="ECO:0000313" key="3">
    <source>
        <dbReference type="Proteomes" id="UP000179807"/>
    </source>
</evidence>
<feature type="transmembrane region" description="Helical" evidence="1">
    <location>
        <begin position="212"/>
        <end position="237"/>
    </location>
</feature>
<name>A0A1J4KSH8_9EUKA</name>
<dbReference type="RefSeq" id="XP_068367385.1">
    <property type="nucleotide sequence ID" value="XM_068498361.1"/>
</dbReference>
<organism evidence="2 3">
    <name type="scientific">Tritrichomonas foetus</name>
    <dbReference type="NCBI Taxonomy" id="1144522"/>
    <lineage>
        <taxon>Eukaryota</taxon>
        <taxon>Metamonada</taxon>
        <taxon>Parabasalia</taxon>
        <taxon>Tritrichomonadida</taxon>
        <taxon>Tritrichomonadidae</taxon>
        <taxon>Tritrichomonas</taxon>
    </lineage>
</organism>